<dbReference type="InterPro" id="IPR037157">
    <property type="entry name" value="Acetyltransf_C_sf"/>
</dbReference>
<dbReference type="InterPro" id="IPR011004">
    <property type="entry name" value="Trimer_LpxA-like_sf"/>
</dbReference>
<evidence type="ECO:0000256" key="4">
    <source>
        <dbReference type="ARBA" id="ARBA00023098"/>
    </source>
</evidence>
<evidence type="ECO:0000256" key="1">
    <source>
        <dbReference type="ARBA" id="ARBA00022516"/>
    </source>
</evidence>
<sequence>MTTNIHPTAHISPSATIAAGVEIGPNVIVGDHSSIGAGTRVMANAVIGPWTQIGENNTIHYGAIVGHDPQDFGYKGEESWTIIGNGNMIREHVTIHRGNRPGTKTVVGDNNLLMVNSHVGHNCVLGNNIILVNGVLLAGHVVVEDRAIISGNSVVHQFCRIGTFAMMRGLSRTSRDVPPFCIMDDTHTVKALNLVGLKRNGFDQSRVRALKNAFKLLFLSGLNMQNALAEVERSLHITDDVRYLIDFIKSAKRGVCFGRGLIVDVEDKE</sequence>
<dbReference type="GO" id="GO:0008780">
    <property type="term" value="F:acyl-[acyl-carrier-protein]-UDP-N-acetylglucosamine O-acyltransferase activity"/>
    <property type="evidence" value="ECO:0007669"/>
    <property type="project" value="InterPro"/>
</dbReference>
<dbReference type="PANTHER" id="PTHR43480">
    <property type="entry name" value="ACYL-[ACYL-CARRIER-PROTEIN]--UDP-N-ACETYLGLUCOSAMINE O-ACYLTRANSFERASE"/>
    <property type="match status" value="1"/>
</dbReference>
<dbReference type="GO" id="GO:0009245">
    <property type="term" value="P:lipid A biosynthetic process"/>
    <property type="evidence" value="ECO:0007669"/>
    <property type="project" value="UniProtKB-KW"/>
</dbReference>
<dbReference type="AlphaFoldDB" id="A0A0C1QXR8"/>
<keyword evidence="1" id="KW-0444">Lipid biosynthesis</keyword>
<dbReference type="NCBIfam" id="TIGR01852">
    <property type="entry name" value="lipid_A_lpxA"/>
    <property type="match status" value="1"/>
</dbReference>
<dbReference type="PANTHER" id="PTHR43480:SF1">
    <property type="entry name" value="ACYL-[ACYL-CARRIER-PROTEIN]--UDP-N-ACETYLGLUCOSAMINE O-ACYLTRANSFERASE, MITOCHONDRIAL-RELATED"/>
    <property type="match status" value="1"/>
</dbReference>
<dbReference type="Pfam" id="PF13720">
    <property type="entry name" value="Acetyltransf_11"/>
    <property type="match status" value="1"/>
</dbReference>
<dbReference type="PIRSF" id="PIRSF000456">
    <property type="entry name" value="UDP-GlcNAc_acltr"/>
    <property type="match status" value="1"/>
</dbReference>
<dbReference type="RefSeq" id="WP_039645934.1">
    <property type="nucleotide sequence ID" value="NZ_JXBL01000001.1"/>
</dbReference>
<proteinExistence type="predicted"/>
<keyword evidence="5 7" id="KW-0012">Acyltransferase</keyword>
<gene>
    <name evidence="7" type="ORF">SE37_09925</name>
</gene>
<dbReference type="NCBIfam" id="NF003657">
    <property type="entry name" value="PRK05289.1"/>
    <property type="match status" value="1"/>
</dbReference>
<protein>
    <submittedName>
        <fullName evidence="7">UDP-N-acetylglucosamine acyltransferase</fullName>
    </submittedName>
</protein>
<dbReference type="Pfam" id="PF00132">
    <property type="entry name" value="Hexapep"/>
    <property type="match status" value="1"/>
</dbReference>
<reference evidence="7 8" key="1">
    <citation type="submission" date="2015-01" db="EMBL/GenBank/DDBJ databases">
        <title>Genome sequence of the anaerobic bacterium Geobacter soli GSS01, a dissimilatory Fe(III) reducer from soil.</title>
        <authorList>
            <person name="Yang G."/>
            <person name="Zhou S."/>
        </authorList>
    </citation>
    <scope>NUCLEOTIDE SEQUENCE [LARGE SCALE GENOMIC DNA]</scope>
    <source>
        <strain evidence="7 8">GSS01</strain>
    </source>
</reference>
<dbReference type="SUPFAM" id="SSF51161">
    <property type="entry name" value="Trimeric LpxA-like enzymes"/>
    <property type="match status" value="1"/>
</dbReference>
<evidence type="ECO:0000313" key="8">
    <source>
        <dbReference type="Proteomes" id="UP000031433"/>
    </source>
</evidence>
<dbReference type="InterPro" id="IPR001451">
    <property type="entry name" value="Hexapep"/>
</dbReference>
<evidence type="ECO:0000256" key="3">
    <source>
        <dbReference type="ARBA" id="ARBA00022679"/>
    </source>
</evidence>
<dbReference type="Gene3D" id="1.20.1180.10">
    <property type="entry name" value="Udp N-acetylglucosamine O-acyltransferase, C-terminal domain"/>
    <property type="match status" value="1"/>
</dbReference>
<evidence type="ECO:0000313" key="7">
    <source>
        <dbReference type="EMBL" id="KIE42926.1"/>
    </source>
</evidence>
<dbReference type="EMBL" id="JXBL01000001">
    <property type="protein sequence ID" value="KIE42926.1"/>
    <property type="molecule type" value="Genomic_DNA"/>
</dbReference>
<evidence type="ECO:0000256" key="2">
    <source>
        <dbReference type="ARBA" id="ARBA00022556"/>
    </source>
</evidence>
<dbReference type="Gene3D" id="2.160.10.10">
    <property type="entry name" value="Hexapeptide repeat proteins"/>
    <property type="match status" value="1"/>
</dbReference>
<feature type="domain" description="UDP N-acetylglucosamine O-acyltransferase C-terminal" evidence="6">
    <location>
        <begin position="176"/>
        <end position="256"/>
    </location>
</feature>
<dbReference type="InterPro" id="IPR029098">
    <property type="entry name" value="Acetyltransf_C"/>
</dbReference>
<keyword evidence="4" id="KW-0443">Lipid metabolism</keyword>
<dbReference type="CDD" id="cd03351">
    <property type="entry name" value="LbH_UDP-GlcNAc_AT"/>
    <property type="match status" value="1"/>
</dbReference>
<comment type="caution">
    <text evidence="7">The sequence shown here is derived from an EMBL/GenBank/DDBJ whole genome shotgun (WGS) entry which is preliminary data.</text>
</comment>
<accession>A0A0C1QXR8</accession>
<keyword evidence="8" id="KW-1185">Reference proteome</keyword>
<dbReference type="Proteomes" id="UP000031433">
    <property type="component" value="Unassembled WGS sequence"/>
</dbReference>
<keyword evidence="2" id="KW-0441">Lipid A biosynthesis</keyword>
<organism evidence="7 8">
    <name type="scientific">Geobacter soli</name>
    <dbReference type="NCBI Taxonomy" id="1510391"/>
    <lineage>
        <taxon>Bacteria</taxon>
        <taxon>Pseudomonadati</taxon>
        <taxon>Thermodesulfobacteriota</taxon>
        <taxon>Desulfuromonadia</taxon>
        <taxon>Geobacterales</taxon>
        <taxon>Geobacteraceae</taxon>
        <taxon>Geobacter</taxon>
    </lineage>
</organism>
<keyword evidence="3 7" id="KW-0808">Transferase</keyword>
<evidence type="ECO:0000259" key="6">
    <source>
        <dbReference type="Pfam" id="PF13720"/>
    </source>
</evidence>
<dbReference type="GO" id="GO:0016020">
    <property type="term" value="C:membrane"/>
    <property type="evidence" value="ECO:0007669"/>
    <property type="project" value="GOC"/>
</dbReference>
<evidence type="ECO:0000256" key="5">
    <source>
        <dbReference type="ARBA" id="ARBA00023315"/>
    </source>
</evidence>
<name>A0A0C1QXR8_9BACT</name>
<dbReference type="InterPro" id="IPR010137">
    <property type="entry name" value="Lipid_A_LpxA"/>
</dbReference>